<dbReference type="InterPro" id="IPR036942">
    <property type="entry name" value="Beta-barrel_TonB_sf"/>
</dbReference>
<evidence type="ECO:0000256" key="9">
    <source>
        <dbReference type="ARBA" id="ARBA00023065"/>
    </source>
</evidence>
<dbReference type="GO" id="GO:0015891">
    <property type="term" value="P:siderophore transport"/>
    <property type="evidence" value="ECO:0007669"/>
    <property type="project" value="InterPro"/>
</dbReference>
<keyword evidence="10 15" id="KW-0798">TonB box</keyword>
<dbReference type="Pfam" id="PF07715">
    <property type="entry name" value="Plug"/>
    <property type="match status" value="1"/>
</dbReference>
<evidence type="ECO:0000256" key="3">
    <source>
        <dbReference type="ARBA" id="ARBA00022448"/>
    </source>
</evidence>
<evidence type="ECO:0000256" key="15">
    <source>
        <dbReference type="RuleBase" id="RU003357"/>
    </source>
</evidence>
<keyword evidence="4 14" id="KW-1134">Transmembrane beta strand</keyword>
<feature type="compositionally biased region" description="Basic and acidic residues" evidence="16">
    <location>
        <begin position="14"/>
        <end position="24"/>
    </location>
</feature>
<reference evidence="20" key="1">
    <citation type="submission" date="2017-12" db="EMBL/GenBank/DDBJ databases">
        <title>Draft genome sequence of Telmatospirillum siberiense 26-4b1T, an acidotolerant peatland alphaproteobacterium potentially involved in sulfur cycling.</title>
        <authorList>
            <person name="Hausmann B."/>
            <person name="Pjevac P."/>
            <person name="Schreck K."/>
            <person name="Herbold C.W."/>
            <person name="Daims H."/>
            <person name="Wagner M."/>
            <person name="Pester M."/>
            <person name="Loy A."/>
        </authorList>
    </citation>
    <scope>NUCLEOTIDE SEQUENCE [LARGE SCALE GENOMIC DNA]</scope>
    <source>
        <strain evidence="20">26-4b1</strain>
    </source>
</reference>
<keyword evidence="11 14" id="KW-0472">Membrane</keyword>
<comment type="similarity">
    <text evidence="2 14 15">Belongs to the TonB-dependent receptor family.</text>
</comment>
<evidence type="ECO:0000256" key="12">
    <source>
        <dbReference type="ARBA" id="ARBA00023170"/>
    </source>
</evidence>
<protein>
    <submittedName>
        <fullName evidence="19">TonB-dependent siderophore receptor</fullName>
    </submittedName>
</protein>
<dbReference type="GO" id="GO:0015344">
    <property type="term" value="F:siderophore uptake transmembrane transporter activity"/>
    <property type="evidence" value="ECO:0007669"/>
    <property type="project" value="TreeGrafter"/>
</dbReference>
<dbReference type="PANTHER" id="PTHR32552:SF68">
    <property type="entry name" value="FERRICHROME OUTER MEMBRANE TRANSPORTER_PHAGE RECEPTOR"/>
    <property type="match status" value="1"/>
</dbReference>
<dbReference type="Gene3D" id="2.170.130.10">
    <property type="entry name" value="TonB-dependent receptor, plug domain"/>
    <property type="match status" value="1"/>
</dbReference>
<dbReference type="PROSITE" id="PS52016">
    <property type="entry name" value="TONB_DEPENDENT_REC_3"/>
    <property type="match status" value="1"/>
</dbReference>
<evidence type="ECO:0000256" key="7">
    <source>
        <dbReference type="ARBA" id="ARBA00022729"/>
    </source>
</evidence>
<keyword evidence="20" id="KW-1185">Reference proteome</keyword>
<evidence type="ECO:0000313" key="19">
    <source>
        <dbReference type="EMBL" id="PKU24531.1"/>
    </source>
</evidence>
<keyword evidence="7" id="KW-0732">Signal</keyword>
<keyword evidence="6 14" id="KW-0812">Transmembrane</keyword>
<evidence type="ECO:0000256" key="5">
    <source>
        <dbReference type="ARBA" id="ARBA00022496"/>
    </source>
</evidence>
<evidence type="ECO:0000256" key="1">
    <source>
        <dbReference type="ARBA" id="ARBA00004571"/>
    </source>
</evidence>
<dbReference type="InterPro" id="IPR010105">
    <property type="entry name" value="TonB_sidphr_rcpt"/>
</dbReference>
<evidence type="ECO:0000259" key="18">
    <source>
        <dbReference type="Pfam" id="PF07715"/>
    </source>
</evidence>
<evidence type="ECO:0000256" key="16">
    <source>
        <dbReference type="SAM" id="MobiDB-lite"/>
    </source>
</evidence>
<feature type="region of interest" description="Disordered" evidence="16">
    <location>
        <begin position="1"/>
        <end position="42"/>
    </location>
</feature>
<evidence type="ECO:0000256" key="14">
    <source>
        <dbReference type="PROSITE-ProRule" id="PRU01360"/>
    </source>
</evidence>
<dbReference type="CDD" id="cd01347">
    <property type="entry name" value="ligand_gated_channel"/>
    <property type="match status" value="1"/>
</dbReference>
<evidence type="ECO:0000256" key="4">
    <source>
        <dbReference type="ARBA" id="ARBA00022452"/>
    </source>
</evidence>
<keyword evidence="9" id="KW-0406">Ion transport</keyword>
<dbReference type="Gene3D" id="2.40.170.20">
    <property type="entry name" value="TonB-dependent receptor, beta-barrel domain"/>
    <property type="match status" value="1"/>
</dbReference>
<dbReference type="InterPro" id="IPR012910">
    <property type="entry name" value="Plug_dom"/>
</dbReference>
<proteinExistence type="inferred from homology"/>
<dbReference type="InterPro" id="IPR039426">
    <property type="entry name" value="TonB-dep_rcpt-like"/>
</dbReference>
<keyword evidence="12 19" id="KW-0675">Receptor</keyword>
<dbReference type="AlphaFoldDB" id="A0A2N3PVW4"/>
<keyword evidence="3 14" id="KW-0813">Transport</keyword>
<dbReference type="EMBL" id="PIUM01000010">
    <property type="protein sequence ID" value="PKU24531.1"/>
    <property type="molecule type" value="Genomic_DNA"/>
</dbReference>
<evidence type="ECO:0000259" key="17">
    <source>
        <dbReference type="Pfam" id="PF00593"/>
    </source>
</evidence>
<name>A0A2N3PVW4_9PROT</name>
<comment type="caution">
    <text evidence="19">The sequence shown here is derived from an EMBL/GenBank/DDBJ whole genome shotgun (WGS) entry which is preliminary data.</text>
</comment>
<keyword evidence="13 14" id="KW-0998">Cell outer membrane</keyword>
<keyword evidence="5" id="KW-0410">Iron transport</keyword>
<evidence type="ECO:0000256" key="8">
    <source>
        <dbReference type="ARBA" id="ARBA00023004"/>
    </source>
</evidence>
<accession>A0A2N3PVW4</accession>
<dbReference type="SUPFAM" id="SSF56935">
    <property type="entry name" value="Porins"/>
    <property type="match status" value="1"/>
</dbReference>
<evidence type="ECO:0000313" key="20">
    <source>
        <dbReference type="Proteomes" id="UP000233293"/>
    </source>
</evidence>
<organism evidence="19 20">
    <name type="scientific">Telmatospirillum siberiense</name>
    <dbReference type="NCBI Taxonomy" id="382514"/>
    <lineage>
        <taxon>Bacteria</taxon>
        <taxon>Pseudomonadati</taxon>
        <taxon>Pseudomonadota</taxon>
        <taxon>Alphaproteobacteria</taxon>
        <taxon>Rhodospirillales</taxon>
        <taxon>Rhodospirillaceae</taxon>
        <taxon>Telmatospirillum</taxon>
    </lineage>
</organism>
<evidence type="ECO:0000256" key="10">
    <source>
        <dbReference type="ARBA" id="ARBA00023077"/>
    </source>
</evidence>
<feature type="domain" description="TonB-dependent receptor-like beta-barrel" evidence="17">
    <location>
        <begin position="322"/>
        <end position="756"/>
    </location>
</feature>
<evidence type="ECO:0000256" key="6">
    <source>
        <dbReference type="ARBA" id="ARBA00022692"/>
    </source>
</evidence>
<comment type="subcellular location">
    <subcellularLocation>
        <location evidence="1 14">Cell outer membrane</location>
        <topology evidence="1 14">Multi-pass membrane protein</topology>
    </subcellularLocation>
</comment>
<dbReference type="NCBIfam" id="TIGR01783">
    <property type="entry name" value="TonB-siderophor"/>
    <property type="match status" value="1"/>
</dbReference>
<dbReference type="GO" id="GO:0009279">
    <property type="term" value="C:cell outer membrane"/>
    <property type="evidence" value="ECO:0007669"/>
    <property type="project" value="UniProtKB-SubCell"/>
</dbReference>
<sequence>MKPAPSRGAGKARSRMDGPNRNDARVLSTFEPSSRKSLFPGPTMRHNPLSIMIMILIIDWGAGLMKRRLETITWRHAAMGLLALSGMGAAAQAQTTAGSAISTDSATVLPSLLVQGDADGFGAASGTNGYVATKSSAGTKSDTSLLETPQAISVITRDQMTEQNAQSLNDALRYTAGVTPETRGSIGSRYDMFKVRGFDADTYWNGLKLQGNGYYILPQVDPYFMDRIDVVKGTSSALYGQANAGGVVDQQGKMPTDTPQHEIGIEGGTFSHLRGTIDMSGPVTDNNRLLYRIVGIGLTEDGQQKYTQNQRVGVMPSFTVRPGEDTSINLYALYQFDPAAGPYGTIPVSGSVLPARKGSIAANFFDGDPGYDRFVRTQTAIGYQMESQLAQPLKLQMNGRWFHTEQKYQSIYGTGAVDSDGTLTRNVYASNDNADSFAMDNRLQGKFATGPVHHTVVGGADFQTMKTSYWTGGVYSSVPSINVYAPQYYVSGIPAADLSKTSMASDQVGTYLQDQVELAGFTLTLSGRQDWAESKTLTTGAKQFDKAFTGRTGLSYLFENGVSPYVSFSQSFVPQSGIDAVTGKALDPERGEQYEAGVKYQPTGMNALFTADVFQLTRSNLSTYVSGLGYVQSGRARSKGVEFEGKTEIVKNLNLLASYTYLDTRYLQDDTGLTGKRLAGIPHNTASAWADYRISSGPLDGLDIGSGVRFFDESTNTANTFLVNGTTLFDATLRYDLGKLNPLLAGADIYVNGKNLFDQKYVASCYYGDSTGSSNWCAYGYQRTVVAGLHYRW</sequence>
<evidence type="ECO:0000256" key="13">
    <source>
        <dbReference type="ARBA" id="ARBA00023237"/>
    </source>
</evidence>
<dbReference type="PANTHER" id="PTHR32552">
    <property type="entry name" value="FERRICHROME IRON RECEPTOR-RELATED"/>
    <property type="match status" value="1"/>
</dbReference>
<keyword evidence="8" id="KW-0408">Iron</keyword>
<evidence type="ECO:0000256" key="2">
    <source>
        <dbReference type="ARBA" id="ARBA00009810"/>
    </source>
</evidence>
<dbReference type="GO" id="GO:0038023">
    <property type="term" value="F:signaling receptor activity"/>
    <property type="evidence" value="ECO:0007669"/>
    <property type="project" value="InterPro"/>
</dbReference>
<dbReference type="InterPro" id="IPR000531">
    <property type="entry name" value="Beta-barrel_TonB"/>
</dbReference>
<dbReference type="FunFam" id="2.170.130.10:FF:000001">
    <property type="entry name" value="Catecholate siderophore TonB-dependent receptor"/>
    <property type="match status" value="1"/>
</dbReference>
<dbReference type="Pfam" id="PF00593">
    <property type="entry name" value="TonB_dep_Rec_b-barrel"/>
    <property type="match status" value="1"/>
</dbReference>
<dbReference type="Proteomes" id="UP000233293">
    <property type="component" value="Unassembled WGS sequence"/>
</dbReference>
<gene>
    <name evidence="19" type="ORF">CWS72_10530</name>
</gene>
<feature type="domain" description="TonB-dependent receptor plug" evidence="18">
    <location>
        <begin position="145"/>
        <end position="247"/>
    </location>
</feature>
<dbReference type="InterPro" id="IPR037066">
    <property type="entry name" value="Plug_dom_sf"/>
</dbReference>
<evidence type="ECO:0000256" key="11">
    <source>
        <dbReference type="ARBA" id="ARBA00023136"/>
    </source>
</evidence>